<evidence type="ECO:0000256" key="14">
    <source>
        <dbReference type="ARBA" id="ARBA00023157"/>
    </source>
</evidence>
<evidence type="ECO:0000256" key="5">
    <source>
        <dbReference type="ARBA" id="ARBA00022538"/>
    </source>
</evidence>
<dbReference type="HOGENOM" id="CLU_057702_0_0_1"/>
<sequence length="323" mass="36816">MVVGKPEDNGEYIDGRFREPSYETKWESFKKAIYNPSTNAVFGRTGKSWAQLLLFYAIFYVILAALFAICMQGLFATLNDKEPTWTLDKSWIGTNPGLGVRPVSNRFEEGSLIWYNMTNQTQIGKWVHLINDFLAPYNASQTGTNYVNCDFDKPPGEGQVCATDLSKLGNCNHGRAYGYNSSSPCIFLKLNRIIGWEPEYYTTAQADMPDELKIHIQNNTSSELEKKQVWVSCQGVDTIDRQHVKEFRYYPQGFASYYYPYRNYPNYLSPIVAVEVINLTPNVIISIECRAWAKNIIYRGGVLNRAGSIQFEMQVDAATESHK</sequence>
<organism evidence="19">
    <name type="scientific">Dendroctonus ponderosae</name>
    <name type="common">Mountain pine beetle</name>
    <dbReference type="NCBI Taxonomy" id="77166"/>
    <lineage>
        <taxon>Eukaryota</taxon>
        <taxon>Metazoa</taxon>
        <taxon>Ecdysozoa</taxon>
        <taxon>Arthropoda</taxon>
        <taxon>Hexapoda</taxon>
        <taxon>Insecta</taxon>
        <taxon>Pterygota</taxon>
        <taxon>Neoptera</taxon>
        <taxon>Endopterygota</taxon>
        <taxon>Coleoptera</taxon>
        <taxon>Polyphaga</taxon>
        <taxon>Cucujiformia</taxon>
        <taxon>Curculionidae</taxon>
        <taxon>Scolytinae</taxon>
        <taxon>Dendroctonus</taxon>
    </lineage>
</organism>
<dbReference type="KEGG" id="dpa:109535778"/>
<evidence type="ECO:0000256" key="15">
    <source>
        <dbReference type="ARBA" id="ARBA00023180"/>
    </source>
</evidence>
<evidence type="ECO:0000313" key="21">
    <source>
        <dbReference type="Proteomes" id="UP000019118"/>
    </source>
</evidence>
<keyword evidence="4" id="KW-1003">Cell membrane</keyword>
<keyword evidence="5" id="KW-0633">Potassium transport</keyword>
<dbReference type="OMA" id="FGSCSRA"/>
<evidence type="ECO:0000313" key="19">
    <source>
        <dbReference type="EMBL" id="ENN78697.1"/>
    </source>
</evidence>
<dbReference type="OrthoDB" id="5912413at2759"/>
<dbReference type="GO" id="GO:0030007">
    <property type="term" value="P:intracellular potassium ion homeostasis"/>
    <property type="evidence" value="ECO:0007669"/>
    <property type="project" value="TreeGrafter"/>
</dbReference>
<protein>
    <recommendedName>
        <fullName evidence="22">Sodium/potassium-transporting ATPase subunit beta</fullName>
    </recommendedName>
</protein>
<dbReference type="Proteomes" id="UP000019118">
    <property type="component" value="Unassembled WGS sequence"/>
</dbReference>
<keyword evidence="7 18" id="KW-0812">Transmembrane</keyword>
<evidence type="ECO:0000256" key="11">
    <source>
        <dbReference type="ARBA" id="ARBA00023053"/>
    </source>
</evidence>
<dbReference type="AlphaFoldDB" id="N6UJ87"/>
<feature type="non-terminal residue" evidence="19">
    <location>
        <position position="1"/>
    </location>
</feature>
<dbReference type="GO" id="GO:0005890">
    <property type="term" value="C:sodium:potassium-exchanging ATPase complex"/>
    <property type="evidence" value="ECO:0007669"/>
    <property type="project" value="InterPro"/>
</dbReference>
<reference evidence="19 21" key="1">
    <citation type="journal article" date="2013" name="Genome Biol.">
        <title>Draft genome of the mountain pine beetle, Dendroctonus ponderosae Hopkins, a major forest pest.</title>
        <authorList>
            <person name="Keeling C.I."/>
            <person name="Yuen M.M."/>
            <person name="Liao N.Y."/>
            <person name="Docking T.R."/>
            <person name="Chan S.K."/>
            <person name="Taylor G.A."/>
            <person name="Palmquist D.L."/>
            <person name="Jackman S.D."/>
            <person name="Nguyen A."/>
            <person name="Li M."/>
            <person name="Henderson H."/>
            <person name="Janes J.K."/>
            <person name="Zhao Y."/>
            <person name="Pandoh P."/>
            <person name="Moore R."/>
            <person name="Sperling F.A."/>
            <person name="Huber D.P."/>
            <person name="Birol I."/>
            <person name="Jones S.J."/>
            <person name="Bohlmann J."/>
        </authorList>
    </citation>
    <scope>NUCLEOTIDE SEQUENCE</scope>
</reference>
<evidence type="ECO:0000256" key="2">
    <source>
        <dbReference type="ARBA" id="ARBA00005876"/>
    </source>
</evidence>
<evidence type="ECO:0000256" key="10">
    <source>
        <dbReference type="ARBA" id="ARBA00022989"/>
    </source>
</evidence>
<evidence type="ECO:0000256" key="12">
    <source>
        <dbReference type="ARBA" id="ARBA00023065"/>
    </source>
</evidence>
<evidence type="ECO:0000256" key="8">
    <source>
        <dbReference type="ARBA" id="ARBA00022958"/>
    </source>
</evidence>
<feature type="transmembrane region" description="Helical" evidence="18">
    <location>
        <begin position="53"/>
        <end position="75"/>
    </location>
</feature>
<dbReference type="InterPro" id="IPR038702">
    <property type="entry name" value="Na/K_ATPase_sub_beta_sf"/>
</dbReference>
<dbReference type="GO" id="GO:1990573">
    <property type="term" value="P:potassium ion import across plasma membrane"/>
    <property type="evidence" value="ECO:0007669"/>
    <property type="project" value="TreeGrafter"/>
</dbReference>
<evidence type="ECO:0000256" key="4">
    <source>
        <dbReference type="ARBA" id="ARBA00022475"/>
    </source>
</evidence>
<evidence type="ECO:0000256" key="16">
    <source>
        <dbReference type="ARBA" id="ARBA00023201"/>
    </source>
</evidence>
<keyword evidence="15" id="KW-0325">Glycoprotein</keyword>
<gene>
    <name evidence="20" type="primary">109535778</name>
    <name evidence="19" type="ORF">YQE_04869</name>
</gene>
<evidence type="ECO:0000256" key="6">
    <source>
        <dbReference type="ARBA" id="ARBA00022607"/>
    </source>
</evidence>
<dbReference type="GO" id="GO:0006883">
    <property type="term" value="P:intracellular sodium ion homeostasis"/>
    <property type="evidence" value="ECO:0007669"/>
    <property type="project" value="TreeGrafter"/>
</dbReference>
<dbReference type="Pfam" id="PF00287">
    <property type="entry name" value="Na_K-ATPase"/>
    <property type="match status" value="1"/>
</dbReference>
<dbReference type="GO" id="GO:0036376">
    <property type="term" value="P:sodium ion export across plasma membrane"/>
    <property type="evidence" value="ECO:0007669"/>
    <property type="project" value="TreeGrafter"/>
</dbReference>
<evidence type="ECO:0000256" key="9">
    <source>
        <dbReference type="ARBA" id="ARBA00022968"/>
    </source>
</evidence>
<dbReference type="InterPro" id="IPR000402">
    <property type="entry name" value="Na/K_ATPase_sub_beta"/>
</dbReference>
<keyword evidence="11" id="KW-0915">Sodium</keyword>
<keyword evidence="10 18" id="KW-1133">Transmembrane helix</keyword>
<name>N6UJ87_DENPD</name>
<keyword evidence="13 18" id="KW-0472">Membrane</keyword>
<evidence type="ECO:0000256" key="7">
    <source>
        <dbReference type="ARBA" id="ARBA00022692"/>
    </source>
</evidence>
<keyword evidence="16" id="KW-0739">Sodium transport</keyword>
<keyword evidence="21" id="KW-1185">Reference proteome</keyword>
<evidence type="ECO:0000256" key="3">
    <source>
        <dbReference type="ARBA" id="ARBA00022448"/>
    </source>
</evidence>
<evidence type="ECO:0000256" key="13">
    <source>
        <dbReference type="ARBA" id="ARBA00023136"/>
    </source>
</evidence>
<comment type="similarity">
    <text evidence="2">Belongs to the X(+)/potassium ATPases subunit beta family.</text>
</comment>
<keyword evidence="9" id="KW-0735">Signal-anchor</keyword>
<reference evidence="20" key="2">
    <citation type="submission" date="2024-08" db="UniProtKB">
        <authorList>
            <consortium name="EnsemblMetazoa"/>
        </authorList>
    </citation>
    <scope>IDENTIFICATION</scope>
</reference>
<evidence type="ECO:0000256" key="1">
    <source>
        <dbReference type="ARBA" id="ARBA00004401"/>
    </source>
</evidence>
<evidence type="ECO:0008006" key="22">
    <source>
        <dbReference type="Google" id="ProtNLM"/>
    </source>
</evidence>
<keyword evidence="8" id="KW-0630">Potassium</keyword>
<comment type="subcellular location">
    <subcellularLocation>
        <location evidence="1">Cell membrane</location>
        <topology evidence="1">Single-pass type II membrane protein</topology>
    </subcellularLocation>
</comment>
<dbReference type="Gene3D" id="2.60.40.1660">
    <property type="entry name" value="Na, k-atpase alpha subunit"/>
    <property type="match status" value="1"/>
</dbReference>
<proteinExistence type="inferred from homology"/>
<accession>N6UJ87</accession>
<dbReference type="EnsemblMetazoa" id="XM_019901776.1">
    <property type="protein sequence ID" value="XP_019757335.1"/>
    <property type="gene ID" value="LOC109535778"/>
</dbReference>
<dbReference type="GO" id="GO:0001671">
    <property type="term" value="F:ATPase activator activity"/>
    <property type="evidence" value="ECO:0007669"/>
    <property type="project" value="TreeGrafter"/>
</dbReference>
<dbReference type="PANTHER" id="PTHR11523">
    <property type="entry name" value="SODIUM/POTASSIUM-DEPENDENT ATPASE BETA SUBUNIT"/>
    <property type="match status" value="1"/>
</dbReference>
<evidence type="ECO:0000256" key="17">
    <source>
        <dbReference type="ARBA" id="ARBA00025540"/>
    </source>
</evidence>
<keyword evidence="6" id="KW-0740">Sodium/potassium transport</keyword>
<keyword evidence="14" id="KW-1015">Disulfide bond</keyword>
<evidence type="ECO:0000256" key="18">
    <source>
        <dbReference type="SAM" id="Phobius"/>
    </source>
</evidence>
<comment type="function">
    <text evidence="17">This is the non-catalytic component of the active enzyme, which catalyzes the hydrolysis of ATP coupled with the exchange of Na(+) and K(+) ions across the plasma membrane. The beta subunit regulates, through assembly of alpha/beta heterodimers, the number of sodium pumps transported to the plasma membrane.</text>
</comment>
<keyword evidence="12" id="KW-0406">Ion transport</keyword>
<keyword evidence="3" id="KW-0813">Transport</keyword>
<evidence type="ECO:0000313" key="20">
    <source>
        <dbReference type="EnsemblMetazoa" id="XP_019757335.1"/>
    </source>
</evidence>
<dbReference type="EMBL" id="KB740848">
    <property type="protein sequence ID" value="ENN78697.1"/>
    <property type="molecule type" value="Genomic_DNA"/>
</dbReference>
<dbReference type="FunFam" id="2.60.40.1660:FF:000004">
    <property type="entry name" value="sodium/potassium-transporting ATPase subunit beta-2"/>
    <property type="match status" value="1"/>
</dbReference>
<dbReference type="PANTHER" id="PTHR11523:SF31">
    <property type="entry name" value="AT04468P-RELATED"/>
    <property type="match status" value="1"/>
</dbReference>